<protein>
    <recommendedName>
        <fullName evidence="4 5">Pyridoxine 5'-phosphate synthase</fullName>
        <shortName evidence="4">PNP synthase</shortName>
        <ecNumber evidence="4 5">2.6.99.2</ecNumber>
    </recommendedName>
</protein>
<dbReference type="HAMAP" id="MF_00279">
    <property type="entry name" value="PdxJ"/>
    <property type="match status" value="1"/>
</dbReference>
<feature type="binding site" evidence="4">
    <location>
        <position position="101"/>
    </location>
    <ligand>
        <name>1-deoxy-D-xylulose 5-phosphate</name>
        <dbReference type="ChEBI" id="CHEBI:57792"/>
    </ligand>
</feature>
<dbReference type="Proteomes" id="UP000515971">
    <property type="component" value="Chromosome"/>
</dbReference>
<feature type="binding site" evidence="4">
    <location>
        <position position="46"/>
    </location>
    <ligand>
        <name>1-deoxy-D-xylulose 5-phosphate</name>
        <dbReference type="ChEBI" id="CHEBI:57792"/>
    </ligand>
</feature>
<dbReference type="EC" id="2.6.99.2" evidence="4 5"/>
<keyword evidence="2 4" id="KW-0808">Transferase</keyword>
<accession>A0A7G9SJ28</accession>
<dbReference type="GO" id="GO:0005829">
    <property type="term" value="C:cytosol"/>
    <property type="evidence" value="ECO:0007669"/>
    <property type="project" value="TreeGrafter"/>
</dbReference>
<comment type="subcellular location">
    <subcellularLocation>
        <location evidence="4">Cytoplasm</location>
    </subcellularLocation>
</comment>
<evidence type="ECO:0000256" key="5">
    <source>
        <dbReference type="NCBIfam" id="TIGR00559"/>
    </source>
</evidence>
<dbReference type="PANTHER" id="PTHR30456">
    <property type="entry name" value="PYRIDOXINE 5'-PHOSPHATE SYNTHASE"/>
    <property type="match status" value="1"/>
</dbReference>
<dbReference type="NCBIfam" id="NF003627">
    <property type="entry name" value="PRK05265.1-5"/>
    <property type="match status" value="1"/>
</dbReference>
<dbReference type="NCBIfam" id="NF003624">
    <property type="entry name" value="PRK05265.1-2"/>
    <property type="match status" value="1"/>
</dbReference>
<evidence type="ECO:0000313" key="6">
    <source>
        <dbReference type="EMBL" id="QNN67853.1"/>
    </source>
</evidence>
<evidence type="ECO:0000256" key="4">
    <source>
        <dbReference type="HAMAP-Rule" id="MF_00279"/>
    </source>
</evidence>
<feature type="binding site" evidence="4">
    <location>
        <begin position="213"/>
        <end position="214"/>
    </location>
    <ligand>
        <name>3-amino-2-oxopropyl phosphate</name>
        <dbReference type="ChEBI" id="CHEBI:57279"/>
    </ligand>
</feature>
<dbReference type="GO" id="GO:0033856">
    <property type="term" value="F:pyridoxine 5'-phosphate synthase activity"/>
    <property type="evidence" value="ECO:0007669"/>
    <property type="project" value="UniProtKB-UniRule"/>
</dbReference>
<proteinExistence type="inferred from homology"/>
<dbReference type="NCBIfam" id="TIGR00559">
    <property type="entry name" value="pdxJ"/>
    <property type="match status" value="1"/>
</dbReference>
<feature type="binding site" evidence="4">
    <location>
        <position position="8"/>
    </location>
    <ligand>
        <name>3-amino-2-oxopropyl phosphate</name>
        <dbReference type="ChEBI" id="CHEBI:57279"/>
    </ligand>
</feature>
<dbReference type="RefSeq" id="WP_187538807.1">
    <property type="nucleotide sequence ID" value="NZ_BAABJT010000001.1"/>
</dbReference>
<reference evidence="6 7" key="1">
    <citation type="submission" date="2020-08" db="EMBL/GenBank/DDBJ databases">
        <title>Genome sequence of Sphingomonas lutea KCTC 23642T.</title>
        <authorList>
            <person name="Hyun D.-W."/>
            <person name="Bae J.-W."/>
        </authorList>
    </citation>
    <scope>NUCLEOTIDE SEQUENCE [LARGE SCALE GENOMIC DNA]</scope>
    <source>
        <strain evidence="6 7">KCTC 23642</strain>
    </source>
</reference>
<dbReference type="CDD" id="cd00003">
    <property type="entry name" value="PNPsynthase"/>
    <property type="match status" value="1"/>
</dbReference>
<dbReference type="KEGG" id="slut:H9L13_02690"/>
<dbReference type="GO" id="GO:0008615">
    <property type="term" value="P:pyridoxine biosynthetic process"/>
    <property type="evidence" value="ECO:0007669"/>
    <property type="project" value="UniProtKB-UniRule"/>
</dbReference>
<feature type="binding site" evidence="4">
    <location>
        <position position="51"/>
    </location>
    <ligand>
        <name>1-deoxy-D-xylulose 5-phosphate</name>
        <dbReference type="ChEBI" id="CHEBI:57792"/>
    </ligand>
</feature>
<dbReference type="UniPathway" id="UPA00244">
    <property type="reaction ID" value="UER00313"/>
</dbReference>
<dbReference type="PANTHER" id="PTHR30456:SF0">
    <property type="entry name" value="PYRIDOXINE 5'-PHOSPHATE SYNTHASE"/>
    <property type="match status" value="1"/>
</dbReference>
<evidence type="ECO:0000256" key="2">
    <source>
        <dbReference type="ARBA" id="ARBA00022679"/>
    </source>
</evidence>
<dbReference type="InterPro" id="IPR004569">
    <property type="entry name" value="PyrdxlP_synth_PdxJ"/>
</dbReference>
<feature type="active site" description="Proton acceptor" evidence="4">
    <location>
        <position position="71"/>
    </location>
</feature>
<dbReference type="EMBL" id="CP060718">
    <property type="protein sequence ID" value="QNN67853.1"/>
    <property type="molecule type" value="Genomic_DNA"/>
</dbReference>
<comment type="subunit">
    <text evidence="4">Homooctamer; tetramer of dimers.</text>
</comment>
<organism evidence="6 7">
    <name type="scientific">Sphingomonas lutea</name>
    <dbReference type="NCBI Taxonomy" id="1045317"/>
    <lineage>
        <taxon>Bacteria</taxon>
        <taxon>Pseudomonadati</taxon>
        <taxon>Pseudomonadota</taxon>
        <taxon>Alphaproteobacteria</taxon>
        <taxon>Sphingomonadales</taxon>
        <taxon>Sphingomonadaceae</taxon>
        <taxon>Sphingomonas</taxon>
    </lineage>
</organism>
<keyword evidence="1 4" id="KW-0963">Cytoplasm</keyword>
<keyword evidence="7" id="KW-1185">Reference proteome</keyword>
<dbReference type="Gene3D" id="3.20.20.70">
    <property type="entry name" value="Aldolase class I"/>
    <property type="match status" value="1"/>
</dbReference>
<dbReference type="InterPro" id="IPR013785">
    <property type="entry name" value="Aldolase_TIM"/>
</dbReference>
<feature type="active site" description="Proton donor" evidence="4">
    <location>
        <position position="191"/>
    </location>
</feature>
<feature type="site" description="Transition state stabilizer" evidence="4">
    <location>
        <position position="152"/>
    </location>
</feature>
<keyword evidence="3 4" id="KW-0664">Pyridoxine biosynthesis</keyword>
<feature type="binding site" evidence="4">
    <location>
        <position position="192"/>
    </location>
    <ligand>
        <name>3-amino-2-oxopropyl phosphate</name>
        <dbReference type="ChEBI" id="CHEBI:57279"/>
    </ligand>
</feature>
<dbReference type="Pfam" id="PF03740">
    <property type="entry name" value="PdxJ"/>
    <property type="match status" value="1"/>
</dbReference>
<comment type="function">
    <text evidence="4">Catalyzes the complicated ring closure reaction between the two acyclic compounds 1-deoxy-D-xylulose-5-phosphate (DXP) and 3-amino-2-oxopropyl phosphate (1-amino-acetone-3-phosphate or AAP) to form pyridoxine 5'-phosphate (PNP) and inorganic phosphate.</text>
</comment>
<name>A0A7G9SJ28_9SPHN</name>
<dbReference type="InterPro" id="IPR036130">
    <property type="entry name" value="Pyridoxine-5'_phos_synth"/>
</dbReference>
<evidence type="ECO:0000256" key="3">
    <source>
        <dbReference type="ARBA" id="ARBA00023096"/>
    </source>
</evidence>
<dbReference type="SUPFAM" id="SSF63892">
    <property type="entry name" value="Pyridoxine 5'-phosphate synthase"/>
    <property type="match status" value="1"/>
</dbReference>
<dbReference type="NCBIfam" id="NF003625">
    <property type="entry name" value="PRK05265.1-3"/>
    <property type="match status" value="1"/>
</dbReference>
<evidence type="ECO:0000256" key="1">
    <source>
        <dbReference type="ARBA" id="ARBA00022490"/>
    </source>
</evidence>
<feature type="binding site" evidence="4">
    <location>
        <position position="19"/>
    </location>
    <ligand>
        <name>3-amino-2-oxopropyl phosphate</name>
        <dbReference type="ChEBI" id="CHEBI:57279"/>
    </ligand>
</feature>
<sequence length="240" mass="25798">MTLRLGVNIDHVATIRNARGGEHPDPVRAAIMAAEAGADGITAHLREDRRHITDGDIGRLMAEIGLPLNLEMAATEEMLAIALRHKPHAACIVPEKREERTTEGGLDADGYRTLLAPMVARLSDAGIRVSLFIEPAERQVEAAIALKAAVVEFHTGRYAHREGEARAEELKRIADCAALAVKNGIEPHAGHGLTFANVAPVAAIPQLAELNIGHFLIGEAIFTGLGDSVRRMRTLMDAAR</sequence>
<feature type="binding site" evidence="4">
    <location>
        <begin position="10"/>
        <end position="11"/>
    </location>
    <ligand>
        <name>1-deoxy-D-xylulose 5-phosphate</name>
        <dbReference type="ChEBI" id="CHEBI:57792"/>
    </ligand>
</feature>
<evidence type="ECO:0000313" key="7">
    <source>
        <dbReference type="Proteomes" id="UP000515971"/>
    </source>
</evidence>
<comment type="catalytic activity">
    <reaction evidence="4">
        <text>3-amino-2-oxopropyl phosphate + 1-deoxy-D-xylulose 5-phosphate = pyridoxine 5'-phosphate + phosphate + 2 H2O + H(+)</text>
        <dbReference type="Rhea" id="RHEA:15265"/>
        <dbReference type="ChEBI" id="CHEBI:15377"/>
        <dbReference type="ChEBI" id="CHEBI:15378"/>
        <dbReference type="ChEBI" id="CHEBI:43474"/>
        <dbReference type="ChEBI" id="CHEBI:57279"/>
        <dbReference type="ChEBI" id="CHEBI:57792"/>
        <dbReference type="ChEBI" id="CHEBI:58589"/>
        <dbReference type="EC" id="2.6.99.2"/>
    </reaction>
</comment>
<gene>
    <name evidence="4" type="primary">pdxJ</name>
    <name evidence="6" type="ORF">H9L13_02690</name>
</gene>
<dbReference type="AlphaFoldDB" id="A0A7G9SJ28"/>
<comment type="similarity">
    <text evidence="4">Belongs to the PNP synthase family.</text>
</comment>
<feature type="active site" description="Proton acceptor" evidence="4">
    <location>
        <position position="44"/>
    </location>
</feature>
<comment type="pathway">
    <text evidence="4">Cofactor biosynthesis; pyridoxine 5'-phosphate biosynthesis; pyridoxine 5'-phosphate from D-erythrose 4-phosphate: step 5/5.</text>
</comment>